<dbReference type="OrthoDB" id="2019572at2759"/>
<dbReference type="Proteomes" id="UP000825935">
    <property type="component" value="Chromosome 20"/>
</dbReference>
<feature type="chain" id="PRO_5035943565" description="Galactose oxidase" evidence="2">
    <location>
        <begin position="37"/>
        <end position="549"/>
    </location>
</feature>
<dbReference type="SUPFAM" id="SSF50965">
    <property type="entry name" value="Galactose oxidase, central domain"/>
    <property type="match status" value="1"/>
</dbReference>
<dbReference type="PANTHER" id="PTHR32208:SF71">
    <property type="entry name" value="GLYOXAL OXIDASE-RELATED PROTEIN"/>
    <property type="match status" value="1"/>
</dbReference>
<dbReference type="InterPro" id="IPR014756">
    <property type="entry name" value="Ig_E-set"/>
</dbReference>
<dbReference type="EMBL" id="CM035425">
    <property type="protein sequence ID" value="KAH7332170.1"/>
    <property type="molecule type" value="Genomic_DNA"/>
</dbReference>
<sequence>MSQPALDNGIRVPPPPRRLLFLLSVLLFRLFTGAAGAVSTGNWHMLVPNAGVSAMHMTLTHMDTVIMYDRTDYGPSQLRLPNGNCRRDPRDLALKVDCYAHAIEYDISSNRVSPLEIQTDSWCSSGATLADGTFVSTGGYNDGSKAVRHFTPCAPGGTCDLNEDYPQMGAARWYASNQILPDNSMIVVGGRASFSYEFVPSKGDPVPFPFLRQTNVPGVENNLYPFLHLSTDGNLFVFANKMSILLDYKSNKVIREFPDLPGGGRNYPSSGSSVMLPLSSANNFERVEVLICGGAPDGSFQQASLQMKALQTCGRMVITDPNPSWAMETMSTPRVMGDMLILPTGEVIIINGGLTGTAGWQNVDNPNFAPVLYKPDAEPGARFQELAATTIPRLYHSSANVLPDGRILVAGSNPNVGYTFIGVKFPTELSMQAYHPYYLDYAYDNVRPVVTYLSKREIGYGAVFTVEFKVGSTPTDVQFRAYYPPLTTHTYSQNQRQLVLSASPLQKLGTHYYSRVLGPPSSIVAPSGYYLLHVLNAGIPSGGLWVRFA</sequence>
<protein>
    <recommendedName>
        <fullName evidence="7">Galactose oxidase</fullName>
    </recommendedName>
</protein>
<feature type="domain" description="Galactose oxidase-like Early set" evidence="4">
    <location>
        <begin position="447"/>
        <end position="547"/>
    </location>
</feature>
<feature type="signal peptide" evidence="2">
    <location>
        <begin position="1"/>
        <end position="36"/>
    </location>
</feature>
<evidence type="ECO:0000256" key="1">
    <source>
        <dbReference type="ARBA" id="ARBA00022729"/>
    </source>
</evidence>
<dbReference type="Pfam" id="PF07250">
    <property type="entry name" value="Glyoxal_oxid_N"/>
    <property type="match status" value="1"/>
</dbReference>
<evidence type="ECO:0000259" key="4">
    <source>
        <dbReference type="Pfam" id="PF09118"/>
    </source>
</evidence>
<evidence type="ECO:0000256" key="2">
    <source>
        <dbReference type="SAM" id="SignalP"/>
    </source>
</evidence>
<evidence type="ECO:0000313" key="5">
    <source>
        <dbReference type="EMBL" id="KAH7332170.1"/>
    </source>
</evidence>
<keyword evidence="1 2" id="KW-0732">Signal</keyword>
<dbReference type="OMA" id="WAMETMS"/>
<evidence type="ECO:0008006" key="7">
    <source>
        <dbReference type="Google" id="ProtNLM"/>
    </source>
</evidence>
<feature type="domain" description="Glyoxal oxidase N-terminal" evidence="3">
    <location>
        <begin position="55"/>
        <end position="438"/>
    </location>
</feature>
<accession>A0A8T2SGC3</accession>
<organism evidence="5 6">
    <name type="scientific">Ceratopteris richardii</name>
    <name type="common">Triangle waterfern</name>
    <dbReference type="NCBI Taxonomy" id="49495"/>
    <lineage>
        <taxon>Eukaryota</taxon>
        <taxon>Viridiplantae</taxon>
        <taxon>Streptophyta</taxon>
        <taxon>Embryophyta</taxon>
        <taxon>Tracheophyta</taxon>
        <taxon>Polypodiopsida</taxon>
        <taxon>Polypodiidae</taxon>
        <taxon>Polypodiales</taxon>
        <taxon>Pteridineae</taxon>
        <taxon>Pteridaceae</taxon>
        <taxon>Parkerioideae</taxon>
        <taxon>Ceratopteris</taxon>
    </lineage>
</organism>
<keyword evidence="6" id="KW-1185">Reference proteome</keyword>
<dbReference type="InterPro" id="IPR009880">
    <property type="entry name" value="Glyoxal_oxidase_N"/>
</dbReference>
<dbReference type="AlphaFoldDB" id="A0A8T2SGC3"/>
<evidence type="ECO:0000313" key="6">
    <source>
        <dbReference type="Proteomes" id="UP000825935"/>
    </source>
</evidence>
<dbReference type="Gene3D" id="2.130.10.80">
    <property type="entry name" value="Galactose oxidase/kelch, beta-propeller"/>
    <property type="match status" value="1"/>
</dbReference>
<dbReference type="SUPFAM" id="SSF81296">
    <property type="entry name" value="E set domains"/>
    <property type="match status" value="1"/>
</dbReference>
<dbReference type="InterPro" id="IPR037293">
    <property type="entry name" value="Gal_Oxidase_central_sf"/>
</dbReference>
<comment type="caution">
    <text evidence="5">The sequence shown here is derived from an EMBL/GenBank/DDBJ whole genome shotgun (WGS) entry which is preliminary data.</text>
</comment>
<name>A0A8T2SGC3_CERRI</name>
<dbReference type="InterPro" id="IPR011043">
    <property type="entry name" value="Gal_Oxase/kelch_b-propeller"/>
</dbReference>
<proteinExistence type="predicted"/>
<dbReference type="InterPro" id="IPR013783">
    <property type="entry name" value="Ig-like_fold"/>
</dbReference>
<dbReference type="Gene3D" id="2.60.40.10">
    <property type="entry name" value="Immunoglobulins"/>
    <property type="match status" value="1"/>
</dbReference>
<dbReference type="Pfam" id="PF09118">
    <property type="entry name" value="GO-like_E_set"/>
    <property type="match status" value="1"/>
</dbReference>
<gene>
    <name evidence="5" type="ORF">KP509_20G073300</name>
</gene>
<dbReference type="CDD" id="cd02851">
    <property type="entry name" value="E_set_GO_C"/>
    <property type="match status" value="1"/>
</dbReference>
<dbReference type="PANTHER" id="PTHR32208">
    <property type="entry name" value="SECRETED PROTEIN-RELATED"/>
    <property type="match status" value="1"/>
</dbReference>
<dbReference type="InterPro" id="IPR015202">
    <property type="entry name" value="GO-like_E_set"/>
</dbReference>
<evidence type="ECO:0000259" key="3">
    <source>
        <dbReference type="Pfam" id="PF07250"/>
    </source>
</evidence>
<reference evidence="5" key="1">
    <citation type="submission" date="2021-08" db="EMBL/GenBank/DDBJ databases">
        <title>WGS assembly of Ceratopteris richardii.</title>
        <authorList>
            <person name="Marchant D.B."/>
            <person name="Chen G."/>
            <person name="Jenkins J."/>
            <person name="Shu S."/>
            <person name="Leebens-Mack J."/>
            <person name="Grimwood J."/>
            <person name="Schmutz J."/>
            <person name="Soltis P."/>
            <person name="Soltis D."/>
            <person name="Chen Z.-H."/>
        </authorList>
    </citation>
    <scope>NUCLEOTIDE SEQUENCE</scope>
    <source>
        <strain evidence="5">Whitten #5841</strain>
        <tissue evidence="5">Leaf</tissue>
    </source>
</reference>